<keyword evidence="1" id="KW-0106">Calcium</keyword>
<evidence type="ECO:0000313" key="4">
    <source>
        <dbReference type="EMBL" id="KAG8463484.1"/>
    </source>
</evidence>
<keyword evidence="5" id="KW-1185">Reference proteome</keyword>
<accession>A0A8J5XF85</accession>
<dbReference type="SUPFAM" id="SSF47473">
    <property type="entry name" value="EF-hand"/>
    <property type="match status" value="1"/>
</dbReference>
<reference evidence="4" key="1">
    <citation type="submission" date="2021-05" db="EMBL/GenBank/DDBJ databases">
        <title>The genome of the haptophyte Pavlova lutheri (Diacronema luteri, Pavlovales) - a model for lipid biosynthesis in eukaryotic algae.</title>
        <authorList>
            <person name="Hulatt C.J."/>
            <person name="Posewitz M.C."/>
        </authorList>
    </citation>
    <scope>NUCLEOTIDE SEQUENCE</scope>
    <source>
        <strain evidence="4">NIVA-4/92</strain>
    </source>
</reference>
<evidence type="ECO:0000256" key="2">
    <source>
        <dbReference type="SAM" id="SignalP"/>
    </source>
</evidence>
<proteinExistence type="predicted"/>
<feature type="signal peptide" evidence="2">
    <location>
        <begin position="1"/>
        <end position="24"/>
    </location>
</feature>
<feature type="chain" id="PRO_5035180375" description="EF-hand domain-containing protein" evidence="2">
    <location>
        <begin position="25"/>
        <end position="250"/>
    </location>
</feature>
<dbReference type="PROSITE" id="PS50222">
    <property type="entry name" value="EF_HAND_2"/>
    <property type="match status" value="1"/>
</dbReference>
<dbReference type="OrthoDB" id="10551311at2759"/>
<dbReference type="AlphaFoldDB" id="A0A8J5XF85"/>
<name>A0A8J5XF85_DIALT</name>
<comment type="caution">
    <text evidence="4">The sequence shown here is derived from an EMBL/GenBank/DDBJ whole genome shotgun (WGS) entry which is preliminary data.</text>
</comment>
<evidence type="ECO:0000256" key="1">
    <source>
        <dbReference type="ARBA" id="ARBA00022837"/>
    </source>
</evidence>
<dbReference type="InterPro" id="IPR011992">
    <property type="entry name" value="EF-hand-dom_pair"/>
</dbReference>
<dbReference type="PROSITE" id="PS00018">
    <property type="entry name" value="EF_HAND_1"/>
    <property type="match status" value="1"/>
</dbReference>
<dbReference type="Gene3D" id="1.10.238.10">
    <property type="entry name" value="EF-hand"/>
    <property type="match status" value="1"/>
</dbReference>
<dbReference type="InterPro" id="IPR018247">
    <property type="entry name" value="EF_Hand_1_Ca_BS"/>
</dbReference>
<evidence type="ECO:0000313" key="5">
    <source>
        <dbReference type="Proteomes" id="UP000751190"/>
    </source>
</evidence>
<dbReference type="EMBL" id="JAGTXO010000016">
    <property type="protein sequence ID" value="KAG8463484.1"/>
    <property type="molecule type" value="Genomic_DNA"/>
</dbReference>
<organism evidence="4 5">
    <name type="scientific">Diacronema lutheri</name>
    <name type="common">Unicellular marine alga</name>
    <name type="synonym">Monochrysis lutheri</name>
    <dbReference type="NCBI Taxonomy" id="2081491"/>
    <lineage>
        <taxon>Eukaryota</taxon>
        <taxon>Haptista</taxon>
        <taxon>Haptophyta</taxon>
        <taxon>Pavlovophyceae</taxon>
        <taxon>Pavlovales</taxon>
        <taxon>Pavlovaceae</taxon>
        <taxon>Diacronema</taxon>
    </lineage>
</organism>
<protein>
    <recommendedName>
        <fullName evidence="3">EF-hand domain-containing protein</fullName>
    </recommendedName>
</protein>
<gene>
    <name evidence="4" type="ORF">KFE25_004995</name>
</gene>
<keyword evidence="2" id="KW-0732">Signal</keyword>
<evidence type="ECO:0000259" key="3">
    <source>
        <dbReference type="PROSITE" id="PS50222"/>
    </source>
</evidence>
<dbReference type="Proteomes" id="UP000751190">
    <property type="component" value="Unassembled WGS sequence"/>
</dbReference>
<feature type="domain" description="EF-hand" evidence="3">
    <location>
        <begin position="84"/>
        <end position="119"/>
    </location>
</feature>
<dbReference type="InterPro" id="IPR002048">
    <property type="entry name" value="EF_hand_dom"/>
</dbReference>
<sequence>MASARSIPLIILCALLVPAVPARAHSRALRSRLRVSSVSAVGPTRMSGEHAQLVCDVMAMLDADGEGRVDRSALYAFTRGKSAAFAKYARALFAALDTDGDDRLSAEDIGAAAESELRILAKPEILEAFHALDHRQSGALSARDVAALLAAKRLEDTTRVDAGPLLARLLTEAGAEIRITQLMGLSVAQLRLLERAGMEAARTGYSPPELMDTPIDDAWERRVIFEARALSGGMNCAQADILRNAIKWGR</sequence>
<dbReference type="GO" id="GO:0005509">
    <property type="term" value="F:calcium ion binding"/>
    <property type="evidence" value="ECO:0007669"/>
    <property type="project" value="InterPro"/>
</dbReference>